<dbReference type="CDD" id="cd06174">
    <property type="entry name" value="MFS"/>
    <property type="match status" value="1"/>
</dbReference>
<dbReference type="InterPro" id="IPR050189">
    <property type="entry name" value="MFS_Efflux_Transporters"/>
</dbReference>
<keyword evidence="3 6" id="KW-0812">Transmembrane</keyword>
<name>A0A7Z1AUS8_9PSEU</name>
<evidence type="ECO:0000256" key="2">
    <source>
        <dbReference type="ARBA" id="ARBA00022475"/>
    </source>
</evidence>
<keyword evidence="5 6" id="KW-0472">Membrane</keyword>
<dbReference type="InterPro" id="IPR011701">
    <property type="entry name" value="MFS"/>
</dbReference>
<keyword evidence="2" id="KW-1003">Cell membrane</keyword>
<evidence type="ECO:0000256" key="1">
    <source>
        <dbReference type="ARBA" id="ARBA00004651"/>
    </source>
</evidence>
<dbReference type="GO" id="GO:0005886">
    <property type="term" value="C:plasma membrane"/>
    <property type="evidence" value="ECO:0007669"/>
    <property type="project" value="UniProtKB-SubCell"/>
</dbReference>
<dbReference type="PANTHER" id="PTHR43124:SF3">
    <property type="entry name" value="CHLORAMPHENICOL EFFLUX PUMP RV0191"/>
    <property type="match status" value="1"/>
</dbReference>
<dbReference type="RefSeq" id="WP_075138359.1">
    <property type="nucleotide sequence ID" value="NZ_MSIF01000042.1"/>
</dbReference>
<organism evidence="8 9">
    <name type="scientific">Actinophytocola xinjiangensis</name>
    <dbReference type="NCBI Taxonomy" id="485602"/>
    <lineage>
        <taxon>Bacteria</taxon>
        <taxon>Bacillati</taxon>
        <taxon>Actinomycetota</taxon>
        <taxon>Actinomycetes</taxon>
        <taxon>Pseudonocardiales</taxon>
        <taxon>Pseudonocardiaceae</taxon>
    </lineage>
</organism>
<evidence type="ECO:0000259" key="7">
    <source>
        <dbReference type="PROSITE" id="PS50850"/>
    </source>
</evidence>
<dbReference type="InterPro" id="IPR020846">
    <property type="entry name" value="MFS_dom"/>
</dbReference>
<dbReference type="Pfam" id="PF07690">
    <property type="entry name" value="MFS_1"/>
    <property type="match status" value="1"/>
</dbReference>
<dbReference type="InterPro" id="IPR036259">
    <property type="entry name" value="MFS_trans_sf"/>
</dbReference>
<dbReference type="AlphaFoldDB" id="A0A7Z1AUS8"/>
<keyword evidence="9" id="KW-1185">Reference proteome</keyword>
<sequence length="378" mass="38404">MASLLLVGLVEETVAFLPYGAVESIRADVGLSYVEVGVLLALYPGVGLLATPLGVVADHVNRRVMAAVGGVGYGLGMFLFAAADGFWMLFTAVVVMGLAGDAMVRAVEVSLVEVTGDNVEPALARSNLLGAIGDLIGPLLLVAALGSGLGWRAAFWAAGLLLIGYGLLLATQPLPPPADGDGDDDGDGDERLPWRALLEVARDRRVVVAGLLVALVVAFDDTFVGFAVAFLTTERALSPAVATLAAAAGMGGGIAAAAWASRTNRRRIGLRPCAVLLAAGVVILLAVPGVVAAALGTAAVGAGMNLAWIVLQARYLTLRPGQAGTTSAVAEGVSQIGLLTPIAIGAIGDHTSLTVAMGLYVLLGVVFVLVTWRDRAAP</sequence>
<feature type="transmembrane region" description="Helical" evidence="6">
    <location>
        <begin position="353"/>
        <end position="372"/>
    </location>
</feature>
<dbReference type="PROSITE" id="PS50850">
    <property type="entry name" value="MFS"/>
    <property type="match status" value="1"/>
</dbReference>
<feature type="transmembrane region" description="Helical" evidence="6">
    <location>
        <begin position="64"/>
        <end position="81"/>
    </location>
</feature>
<evidence type="ECO:0000313" key="8">
    <source>
        <dbReference type="EMBL" id="OLF04518.1"/>
    </source>
</evidence>
<protein>
    <recommendedName>
        <fullName evidence="7">Major facilitator superfamily (MFS) profile domain-containing protein</fullName>
    </recommendedName>
</protein>
<comment type="subcellular location">
    <subcellularLocation>
        <location evidence="1">Cell membrane</location>
        <topology evidence="1">Multi-pass membrane protein</topology>
    </subcellularLocation>
</comment>
<evidence type="ECO:0000256" key="4">
    <source>
        <dbReference type="ARBA" id="ARBA00022989"/>
    </source>
</evidence>
<feature type="transmembrane region" description="Helical" evidence="6">
    <location>
        <begin position="153"/>
        <end position="170"/>
    </location>
</feature>
<evidence type="ECO:0000313" key="9">
    <source>
        <dbReference type="Proteomes" id="UP000185696"/>
    </source>
</evidence>
<dbReference type="PANTHER" id="PTHR43124">
    <property type="entry name" value="PURINE EFFLUX PUMP PBUE"/>
    <property type="match status" value="1"/>
</dbReference>
<evidence type="ECO:0000256" key="6">
    <source>
        <dbReference type="SAM" id="Phobius"/>
    </source>
</evidence>
<feature type="transmembrane region" description="Helical" evidence="6">
    <location>
        <begin position="206"/>
        <end position="231"/>
    </location>
</feature>
<dbReference type="Gene3D" id="1.20.1250.20">
    <property type="entry name" value="MFS general substrate transporter like domains"/>
    <property type="match status" value="1"/>
</dbReference>
<evidence type="ECO:0000256" key="3">
    <source>
        <dbReference type="ARBA" id="ARBA00022692"/>
    </source>
</evidence>
<proteinExistence type="predicted"/>
<dbReference type="SUPFAM" id="SSF103473">
    <property type="entry name" value="MFS general substrate transporter"/>
    <property type="match status" value="1"/>
</dbReference>
<accession>A0A7Z1AUS8</accession>
<dbReference type="Proteomes" id="UP000185696">
    <property type="component" value="Unassembled WGS sequence"/>
</dbReference>
<gene>
    <name evidence="8" type="ORF">BLA60_40215</name>
</gene>
<evidence type="ECO:0000256" key="5">
    <source>
        <dbReference type="ARBA" id="ARBA00023136"/>
    </source>
</evidence>
<feature type="domain" description="Major facilitator superfamily (MFS) profile" evidence="7">
    <location>
        <begin position="1"/>
        <end position="376"/>
    </location>
</feature>
<comment type="caution">
    <text evidence="8">The sequence shown here is derived from an EMBL/GenBank/DDBJ whole genome shotgun (WGS) entry which is preliminary data.</text>
</comment>
<reference evidence="8 9" key="1">
    <citation type="submission" date="2016-12" db="EMBL/GenBank/DDBJ databases">
        <title>The draft genome sequence of Actinophytocola xinjiangensis.</title>
        <authorList>
            <person name="Wang W."/>
            <person name="Yuan L."/>
        </authorList>
    </citation>
    <scope>NUCLEOTIDE SEQUENCE [LARGE SCALE GENOMIC DNA]</scope>
    <source>
        <strain evidence="8 9">CGMCC 4.4663</strain>
    </source>
</reference>
<feature type="transmembrane region" description="Helical" evidence="6">
    <location>
        <begin position="273"/>
        <end position="292"/>
    </location>
</feature>
<dbReference type="GO" id="GO:0022857">
    <property type="term" value="F:transmembrane transporter activity"/>
    <property type="evidence" value="ECO:0007669"/>
    <property type="project" value="InterPro"/>
</dbReference>
<keyword evidence="4 6" id="KW-1133">Transmembrane helix</keyword>
<feature type="transmembrane region" description="Helical" evidence="6">
    <location>
        <begin position="237"/>
        <end position="261"/>
    </location>
</feature>
<feature type="transmembrane region" description="Helical" evidence="6">
    <location>
        <begin position="31"/>
        <end position="57"/>
    </location>
</feature>
<dbReference type="EMBL" id="MSIF01000042">
    <property type="protein sequence ID" value="OLF04518.1"/>
    <property type="molecule type" value="Genomic_DNA"/>
</dbReference>